<dbReference type="InterPro" id="IPR050581">
    <property type="entry name" value="CRR_secretory_protein"/>
</dbReference>
<dbReference type="PANTHER" id="PTHR32411">
    <property type="entry name" value="CYSTEINE-RICH REPEAT SECRETORY PROTEIN 38-RELATED"/>
    <property type="match status" value="1"/>
</dbReference>
<name>A0A251S6U7_HELAN</name>
<evidence type="ECO:0000256" key="4">
    <source>
        <dbReference type="ARBA" id="ARBA00022737"/>
    </source>
</evidence>
<reference evidence="7" key="3">
    <citation type="submission" date="2020-06" db="EMBL/GenBank/DDBJ databases">
        <title>Helianthus annuus Genome sequencing and assembly Release 2.</title>
        <authorList>
            <person name="Gouzy J."/>
            <person name="Langlade N."/>
            <person name="Munos S."/>
        </authorList>
    </citation>
    <scope>NUCLEOTIDE SEQUENCE</scope>
    <source>
        <tissue evidence="7">Leaves</tissue>
    </source>
</reference>
<evidence type="ECO:0000256" key="3">
    <source>
        <dbReference type="ARBA" id="ARBA00022729"/>
    </source>
</evidence>
<dbReference type="GO" id="GO:0005576">
    <property type="term" value="C:extracellular region"/>
    <property type="evidence" value="ECO:0007669"/>
    <property type="project" value="UniProtKB-SubCell"/>
</dbReference>
<keyword evidence="4" id="KW-0677">Repeat</keyword>
<dbReference type="Proteomes" id="UP000215914">
    <property type="component" value="Chromosome 15"/>
</dbReference>
<feature type="domain" description="Gnk2-homologous" evidence="6">
    <location>
        <begin position="28"/>
        <end position="125"/>
    </location>
</feature>
<gene>
    <name evidence="8" type="ORF">HannXRQ_Chr15g0473521</name>
    <name evidence="7" type="ORF">HanXRQr2_Chr15g0681051</name>
</gene>
<dbReference type="CDD" id="cd23509">
    <property type="entry name" value="Gnk2-like"/>
    <property type="match status" value="2"/>
</dbReference>
<dbReference type="EMBL" id="MNCJ02000330">
    <property type="protein sequence ID" value="KAF5763510.1"/>
    <property type="molecule type" value="Genomic_DNA"/>
</dbReference>
<dbReference type="InterPro" id="IPR002902">
    <property type="entry name" value="GNK2"/>
</dbReference>
<feature type="domain" description="Gnk2-homologous" evidence="6">
    <location>
        <begin position="129"/>
        <end position="239"/>
    </location>
</feature>
<reference evidence="7 9" key="1">
    <citation type="journal article" date="2017" name="Nature">
        <title>The sunflower genome provides insights into oil metabolism, flowering and Asterid evolution.</title>
        <authorList>
            <person name="Badouin H."/>
            <person name="Gouzy J."/>
            <person name="Grassa C.J."/>
            <person name="Murat F."/>
            <person name="Staton S.E."/>
            <person name="Cottret L."/>
            <person name="Lelandais-Briere C."/>
            <person name="Owens G.L."/>
            <person name="Carrere S."/>
            <person name="Mayjonade B."/>
            <person name="Legrand L."/>
            <person name="Gill N."/>
            <person name="Kane N.C."/>
            <person name="Bowers J.E."/>
            <person name="Hubner S."/>
            <person name="Bellec A."/>
            <person name="Berard A."/>
            <person name="Berges H."/>
            <person name="Blanchet N."/>
            <person name="Boniface M.C."/>
            <person name="Brunel D."/>
            <person name="Catrice O."/>
            <person name="Chaidir N."/>
            <person name="Claudel C."/>
            <person name="Donnadieu C."/>
            <person name="Faraut T."/>
            <person name="Fievet G."/>
            <person name="Helmstetter N."/>
            <person name="King M."/>
            <person name="Knapp S.J."/>
            <person name="Lai Z."/>
            <person name="Le Paslier M.C."/>
            <person name="Lippi Y."/>
            <person name="Lorenzon L."/>
            <person name="Mandel J.R."/>
            <person name="Marage G."/>
            <person name="Marchand G."/>
            <person name="Marquand E."/>
            <person name="Bret-Mestries E."/>
            <person name="Morien E."/>
            <person name="Nambeesan S."/>
            <person name="Nguyen T."/>
            <person name="Pegot-Espagnet P."/>
            <person name="Pouilly N."/>
            <person name="Raftis F."/>
            <person name="Sallet E."/>
            <person name="Schiex T."/>
            <person name="Thomas J."/>
            <person name="Vandecasteele C."/>
            <person name="Vares D."/>
            <person name="Vear F."/>
            <person name="Vautrin S."/>
            <person name="Crespi M."/>
            <person name="Mangin B."/>
            <person name="Burke J.M."/>
            <person name="Salse J."/>
            <person name="Munos S."/>
            <person name="Vincourt P."/>
            <person name="Rieseberg L.H."/>
            <person name="Langlade N.B."/>
        </authorList>
    </citation>
    <scope>NUCLEOTIDE SEQUENCE [LARGE SCALE GENOMIC DNA]</scope>
    <source>
        <strain evidence="9">cv. SF193</strain>
        <tissue evidence="7">Leaves</tissue>
    </source>
</reference>
<evidence type="ECO:0000313" key="9">
    <source>
        <dbReference type="Proteomes" id="UP000215914"/>
    </source>
</evidence>
<dbReference type="Gene3D" id="3.30.430.20">
    <property type="entry name" value="Gnk2 domain, C-X8-C-X2-C motif"/>
    <property type="match status" value="2"/>
</dbReference>
<dbReference type="PROSITE" id="PS51473">
    <property type="entry name" value="GNK2"/>
    <property type="match status" value="2"/>
</dbReference>
<keyword evidence="9" id="KW-1185">Reference proteome</keyword>
<protein>
    <submittedName>
        <fullName evidence="7 8">Gnk2-like domain-containing protein</fullName>
    </submittedName>
</protein>
<comment type="subcellular location">
    <subcellularLocation>
        <location evidence="1">Secreted</location>
    </subcellularLocation>
</comment>
<sequence length="242" mass="27146">MEMKSIVLFLFIVQAILNIVILSEPLYADIFRCKKDSGSFLANSTYENELLTAFKTLSTLVKLGTDSARTEQIYATSVCAGYLKIEACKSCVNNTIPLLLKSCPKIKQAFAWRSKCMVQYGPVRNVIAYDSWFFAHETSNIKAKDIGGLEKTMITLVEKLSQQAAYVDRNTKYAYGTMPFGSRQTLFMVMQCTTDIVPEDCLKCLQVRVYGEMKSCCSGATAAATLTNGCYMRYAHDDFRSR</sequence>
<dbReference type="Pfam" id="PF01657">
    <property type="entry name" value="Stress-antifung"/>
    <property type="match status" value="2"/>
</dbReference>
<reference evidence="8" key="2">
    <citation type="submission" date="2017-02" db="EMBL/GenBank/DDBJ databases">
        <title>Sunflower complete genome.</title>
        <authorList>
            <person name="Langlade N."/>
            <person name="Munos S."/>
        </authorList>
    </citation>
    <scope>NUCLEOTIDE SEQUENCE [LARGE SCALE GENOMIC DNA]</scope>
    <source>
        <tissue evidence="8">Leaves</tissue>
    </source>
</reference>
<evidence type="ECO:0000256" key="1">
    <source>
        <dbReference type="ARBA" id="ARBA00004613"/>
    </source>
</evidence>
<evidence type="ECO:0000256" key="2">
    <source>
        <dbReference type="ARBA" id="ARBA00022525"/>
    </source>
</evidence>
<dbReference type="OrthoDB" id="4062651at2759"/>
<evidence type="ECO:0000259" key="6">
    <source>
        <dbReference type="PROSITE" id="PS51473"/>
    </source>
</evidence>
<dbReference type="InParanoid" id="A0A251S6U7"/>
<keyword evidence="2" id="KW-0964">Secreted</keyword>
<keyword evidence="3" id="KW-0732">Signal</keyword>
<evidence type="ECO:0000313" key="8">
    <source>
        <dbReference type="EMBL" id="OTF94567.1"/>
    </source>
</evidence>
<organism evidence="8 9">
    <name type="scientific">Helianthus annuus</name>
    <name type="common">Common sunflower</name>
    <dbReference type="NCBI Taxonomy" id="4232"/>
    <lineage>
        <taxon>Eukaryota</taxon>
        <taxon>Viridiplantae</taxon>
        <taxon>Streptophyta</taxon>
        <taxon>Embryophyta</taxon>
        <taxon>Tracheophyta</taxon>
        <taxon>Spermatophyta</taxon>
        <taxon>Magnoliopsida</taxon>
        <taxon>eudicotyledons</taxon>
        <taxon>Gunneridae</taxon>
        <taxon>Pentapetalae</taxon>
        <taxon>asterids</taxon>
        <taxon>campanulids</taxon>
        <taxon>Asterales</taxon>
        <taxon>Asteraceae</taxon>
        <taxon>Asteroideae</taxon>
        <taxon>Heliantheae alliance</taxon>
        <taxon>Heliantheae</taxon>
        <taxon>Helianthus</taxon>
    </lineage>
</organism>
<dbReference type="PANTHER" id="PTHR32411:SF43">
    <property type="entry name" value="CYSTEINE-RICH REPEAT SECRETORY PROTEIN 38"/>
    <property type="match status" value="1"/>
</dbReference>
<evidence type="ECO:0000313" key="7">
    <source>
        <dbReference type="EMBL" id="KAF5763510.1"/>
    </source>
</evidence>
<dbReference type="InterPro" id="IPR038408">
    <property type="entry name" value="GNK2_sf"/>
</dbReference>
<dbReference type="Gramene" id="mRNA:HanXRQr2_Chr15g0681051">
    <property type="protein sequence ID" value="CDS:HanXRQr2_Chr15g0681051.1"/>
    <property type="gene ID" value="HanXRQr2_Chr15g0681051"/>
</dbReference>
<proteinExistence type="inferred from homology"/>
<accession>A0A251S6U7</accession>
<evidence type="ECO:0000256" key="5">
    <source>
        <dbReference type="ARBA" id="ARBA00038515"/>
    </source>
</evidence>
<dbReference type="EMBL" id="CM007904">
    <property type="protein sequence ID" value="OTF94567.1"/>
    <property type="molecule type" value="Genomic_DNA"/>
</dbReference>
<dbReference type="AlphaFoldDB" id="A0A251S6U7"/>
<comment type="similarity">
    <text evidence="5">Belongs to the cysteine-rich repeat secretory protein family.</text>
</comment>